<dbReference type="OrthoDB" id="1933717at2759"/>
<proteinExistence type="predicted"/>
<name>A0A6A6GV58_VIRVR</name>
<dbReference type="AlphaFoldDB" id="A0A6A6GV58"/>
<sequence length="388" mass="41837">MFVDLHSGSAQILASDPQPSPVFLGPILDKFKGKFVGTGFNTIFRPQSTASDPGSESDNLLELNLTKEELQFLPFPEPTPNRGSGQQPDVFLNGVSYTQVIQDVTNTPMGKADAKPLGIHFENGLFMRTPAVDQNPKIGATLSRMASIPHGTTINAQCLEPASQSVIAGAPKFPEAVITPFEIRFPNKEVPFDSQKIENSQSARKPQDLSCFIGAKTITQQMLDNPSTVLQKANEGKNITKHLSFTVSTKFDPETGSLGGGTTNVAFLVGTTIAGQRSPNAEAISMSCTYWISTVKYTVEIQPWKLGDPPPIVTPVGILPGVAGPSFKVDLKRNVTKLSKVDVLTTQIQYSQNVVLNFSGLGWPHVSVATLLPQEWVINDSDLPSTVC</sequence>
<reference evidence="1" key="1">
    <citation type="journal article" date="2020" name="Stud. Mycol.">
        <title>101 Dothideomycetes genomes: a test case for predicting lifestyles and emergence of pathogens.</title>
        <authorList>
            <person name="Haridas S."/>
            <person name="Albert R."/>
            <person name="Binder M."/>
            <person name="Bloem J."/>
            <person name="Labutti K."/>
            <person name="Salamov A."/>
            <person name="Andreopoulos B."/>
            <person name="Baker S."/>
            <person name="Barry K."/>
            <person name="Bills G."/>
            <person name="Bluhm B."/>
            <person name="Cannon C."/>
            <person name="Castanera R."/>
            <person name="Culley D."/>
            <person name="Daum C."/>
            <person name="Ezra D."/>
            <person name="Gonzalez J."/>
            <person name="Henrissat B."/>
            <person name="Kuo A."/>
            <person name="Liang C."/>
            <person name="Lipzen A."/>
            <person name="Lutzoni F."/>
            <person name="Magnuson J."/>
            <person name="Mondo S."/>
            <person name="Nolan M."/>
            <person name="Ohm R."/>
            <person name="Pangilinan J."/>
            <person name="Park H.-J."/>
            <person name="Ramirez L."/>
            <person name="Alfaro M."/>
            <person name="Sun H."/>
            <person name="Tritt A."/>
            <person name="Yoshinaga Y."/>
            <person name="Zwiers L.-H."/>
            <person name="Turgeon B."/>
            <person name="Goodwin S."/>
            <person name="Spatafora J."/>
            <person name="Crous P."/>
            <person name="Grigoriev I."/>
        </authorList>
    </citation>
    <scope>NUCLEOTIDE SEQUENCE</scope>
    <source>
        <strain evidence="1">Tuck. ex Michener</strain>
    </source>
</reference>
<evidence type="ECO:0000313" key="2">
    <source>
        <dbReference type="Proteomes" id="UP000800092"/>
    </source>
</evidence>
<dbReference type="EMBL" id="ML991872">
    <property type="protein sequence ID" value="KAF2229193.1"/>
    <property type="molecule type" value="Genomic_DNA"/>
</dbReference>
<dbReference type="Proteomes" id="UP000800092">
    <property type="component" value="Unassembled WGS sequence"/>
</dbReference>
<dbReference type="NCBIfam" id="NF040572">
    <property type="entry name" value="heme_bind_FMP"/>
    <property type="match status" value="1"/>
</dbReference>
<organism evidence="1 2">
    <name type="scientific">Viridothelium virens</name>
    <name type="common">Speckled blister lichen</name>
    <name type="synonym">Trypethelium virens</name>
    <dbReference type="NCBI Taxonomy" id="1048519"/>
    <lineage>
        <taxon>Eukaryota</taxon>
        <taxon>Fungi</taxon>
        <taxon>Dikarya</taxon>
        <taxon>Ascomycota</taxon>
        <taxon>Pezizomycotina</taxon>
        <taxon>Dothideomycetes</taxon>
        <taxon>Dothideomycetes incertae sedis</taxon>
        <taxon>Trypetheliales</taxon>
        <taxon>Trypetheliaceae</taxon>
        <taxon>Viridothelium</taxon>
    </lineage>
</organism>
<gene>
    <name evidence="1" type="ORF">EV356DRAFT_562225</name>
</gene>
<accession>A0A6A6GV58</accession>
<keyword evidence="2" id="KW-1185">Reference proteome</keyword>
<evidence type="ECO:0000313" key="1">
    <source>
        <dbReference type="EMBL" id="KAF2229193.1"/>
    </source>
</evidence>
<protein>
    <submittedName>
        <fullName evidence="1">Uncharacterized protein</fullName>
    </submittedName>
</protein>
<dbReference type="InterPro" id="IPR047975">
    <property type="entry name" value="Heme_bind_FMP"/>
</dbReference>